<sequence>MAKIYFDAATSGNPGPSVGAAVIITENERIIETTYLGVIDNHTAEWAAFKFALELASQHQVDNALVYTDSKLIEDSMQSERVKNPLFRAYFEQIQQFETHFLLLFVKWIPRKSNREANHYAQQGLFQYLKKNQKR</sequence>
<dbReference type="AlphaFoldDB" id="A0A2K4FF55"/>
<dbReference type="Gene3D" id="3.30.420.10">
    <property type="entry name" value="Ribonuclease H-like superfamily/Ribonuclease H"/>
    <property type="match status" value="1"/>
</dbReference>
<protein>
    <submittedName>
        <fullName evidence="2">Ribonuclease H</fullName>
    </submittedName>
</protein>
<dbReference type="EMBL" id="PPPX01000001">
    <property type="protein sequence ID" value="POA09978.1"/>
    <property type="molecule type" value="Genomic_DNA"/>
</dbReference>
<dbReference type="InterPro" id="IPR002156">
    <property type="entry name" value="RNaseH_domain"/>
</dbReference>
<evidence type="ECO:0000259" key="1">
    <source>
        <dbReference type="PROSITE" id="PS50879"/>
    </source>
</evidence>
<dbReference type="RefSeq" id="WP_103371273.1">
    <property type="nucleotide sequence ID" value="NZ_CBCRVO010000001.1"/>
</dbReference>
<dbReference type="CDD" id="cd09279">
    <property type="entry name" value="RNase_HI_like"/>
    <property type="match status" value="1"/>
</dbReference>
<dbReference type="SUPFAM" id="SSF53098">
    <property type="entry name" value="Ribonuclease H-like"/>
    <property type="match status" value="1"/>
</dbReference>
<dbReference type="Pfam" id="PF13456">
    <property type="entry name" value="RVT_3"/>
    <property type="match status" value="1"/>
</dbReference>
<dbReference type="InterPro" id="IPR012337">
    <property type="entry name" value="RNaseH-like_sf"/>
</dbReference>
<dbReference type="GO" id="GO:0004523">
    <property type="term" value="F:RNA-DNA hybrid ribonuclease activity"/>
    <property type="evidence" value="ECO:0007669"/>
    <property type="project" value="InterPro"/>
</dbReference>
<accession>A0A2K4FF55</accession>
<dbReference type="InterPro" id="IPR036397">
    <property type="entry name" value="RNaseH_sf"/>
</dbReference>
<dbReference type="OrthoDB" id="7845843at2"/>
<dbReference type="GeneID" id="98297566"/>
<proteinExistence type="predicted"/>
<organism evidence="2 3">
    <name type="scientific">Staphylococcus argensis</name>
    <dbReference type="NCBI Taxonomy" id="1607738"/>
    <lineage>
        <taxon>Bacteria</taxon>
        <taxon>Bacillati</taxon>
        <taxon>Bacillota</taxon>
        <taxon>Bacilli</taxon>
        <taxon>Bacillales</taxon>
        <taxon>Staphylococcaceae</taxon>
        <taxon>Staphylococcus</taxon>
    </lineage>
</organism>
<keyword evidence="3" id="KW-1185">Reference proteome</keyword>
<feature type="domain" description="RNase H type-1" evidence="1">
    <location>
        <begin position="1"/>
        <end position="126"/>
    </location>
</feature>
<reference evidence="2 3" key="1">
    <citation type="submission" date="2017-08" db="EMBL/GenBank/DDBJ databases">
        <title>Draft genome sequences of 64 type strains of genus Staph aureus.</title>
        <authorList>
            <person name="Cole K."/>
            <person name="Golubchik T."/>
            <person name="Russell J."/>
            <person name="Foster D."/>
            <person name="Llewelyn M."/>
            <person name="Wilson D."/>
            <person name="Crook D."/>
            <person name="Paul J."/>
        </authorList>
    </citation>
    <scope>NUCLEOTIDE SEQUENCE [LARGE SCALE GENOMIC DNA]</scope>
    <source>
        <strain evidence="2 3">DSM 29875</strain>
    </source>
</reference>
<name>A0A2K4FF55_9STAP</name>
<dbReference type="GO" id="GO:0003676">
    <property type="term" value="F:nucleic acid binding"/>
    <property type="evidence" value="ECO:0007669"/>
    <property type="project" value="InterPro"/>
</dbReference>
<evidence type="ECO:0000313" key="3">
    <source>
        <dbReference type="Proteomes" id="UP000242712"/>
    </source>
</evidence>
<dbReference type="PANTHER" id="PTHR47723:SF19">
    <property type="entry name" value="POLYNUCLEOTIDYL TRANSFERASE, RIBONUCLEASE H-LIKE SUPERFAMILY PROTEIN"/>
    <property type="match status" value="1"/>
</dbReference>
<dbReference type="InterPro" id="IPR053151">
    <property type="entry name" value="RNase_H-like"/>
</dbReference>
<gene>
    <name evidence="2" type="ORF">CD039_04310</name>
</gene>
<dbReference type="PANTHER" id="PTHR47723">
    <property type="entry name" value="OS05G0353850 PROTEIN"/>
    <property type="match status" value="1"/>
</dbReference>
<comment type="caution">
    <text evidence="2">The sequence shown here is derived from an EMBL/GenBank/DDBJ whole genome shotgun (WGS) entry which is preliminary data.</text>
</comment>
<evidence type="ECO:0000313" key="2">
    <source>
        <dbReference type="EMBL" id="POA09978.1"/>
    </source>
</evidence>
<dbReference type="PROSITE" id="PS50879">
    <property type="entry name" value="RNASE_H_1"/>
    <property type="match status" value="1"/>
</dbReference>
<dbReference type="Proteomes" id="UP000242712">
    <property type="component" value="Unassembled WGS sequence"/>
</dbReference>